<comment type="caution">
    <text evidence="1">The sequence shown here is derived from an EMBL/GenBank/DDBJ whole genome shotgun (WGS) entry which is preliminary data.</text>
</comment>
<protein>
    <submittedName>
        <fullName evidence="1">Uncharacterized protein</fullName>
    </submittedName>
</protein>
<organism evidence="1 2">
    <name type="scientific">Ruficoccus amylovorans</name>
    <dbReference type="NCBI Taxonomy" id="1804625"/>
    <lineage>
        <taxon>Bacteria</taxon>
        <taxon>Pseudomonadati</taxon>
        <taxon>Verrucomicrobiota</taxon>
        <taxon>Opitutia</taxon>
        <taxon>Puniceicoccales</taxon>
        <taxon>Cerasicoccaceae</taxon>
        <taxon>Ruficoccus</taxon>
    </lineage>
</organism>
<dbReference type="EMBL" id="JACHVB010000060">
    <property type="protein sequence ID" value="MBC2595971.1"/>
    <property type="molecule type" value="Genomic_DNA"/>
</dbReference>
<evidence type="ECO:0000313" key="2">
    <source>
        <dbReference type="Proteomes" id="UP000546464"/>
    </source>
</evidence>
<proteinExistence type="predicted"/>
<dbReference type="Proteomes" id="UP000546464">
    <property type="component" value="Unassembled WGS sequence"/>
</dbReference>
<reference evidence="1 2" key="1">
    <citation type="submission" date="2020-07" db="EMBL/GenBank/DDBJ databases">
        <authorList>
            <person name="Feng X."/>
        </authorList>
    </citation>
    <scope>NUCLEOTIDE SEQUENCE [LARGE SCALE GENOMIC DNA]</scope>
    <source>
        <strain evidence="1 2">JCM31066</strain>
    </source>
</reference>
<keyword evidence="2" id="KW-1185">Reference proteome</keyword>
<sequence length="238" mass="25125">MGSAHAQTARNYGYTFTTPGNLATDVASWDYTSGTAYSGTGTYGNTENTLVIRGESGSSDHSIVTISGETAYYVRTVNTQNTNFGFYLLNLDFSGFDSSTSSLVTYSFKILANDTNNAINPNNWTVLYAPGSVASVGSAYFQDNVVKTFDFQDDNTTWTTVSGSFIVEDGSTTGAILINAGTSGSGYTSAGGYYLADLNVEVTAVPEPATTALCGGIFILAALALRRRFSARSSKKAV</sequence>
<dbReference type="RefSeq" id="WP_185676893.1">
    <property type="nucleotide sequence ID" value="NZ_JACHVB010000060.1"/>
</dbReference>
<dbReference type="AlphaFoldDB" id="A0A842HLG3"/>
<gene>
    <name evidence="1" type="ORF">H5P28_17025</name>
</gene>
<name>A0A842HLG3_9BACT</name>
<evidence type="ECO:0000313" key="1">
    <source>
        <dbReference type="EMBL" id="MBC2595971.1"/>
    </source>
</evidence>
<accession>A0A842HLG3</accession>